<feature type="transmembrane region" description="Helical" evidence="1">
    <location>
        <begin position="361"/>
        <end position="382"/>
    </location>
</feature>
<reference evidence="3" key="1">
    <citation type="journal article" date="2019" name="Int. J. Syst. Evol. Microbiol.">
        <title>The Global Catalogue of Microorganisms (GCM) 10K type strain sequencing project: providing services to taxonomists for standard genome sequencing and annotation.</title>
        <authorList>
            <consortium name="The Broad Institute Genomics Platform"/>
            <consortium name="The Broad Institute Genome Sequencing Center for Infectious Disease"/>
            <person name="Wu L."/>
            <person name="Ma J."/>
        </authorList>
    </citation>
    <scope>NUCLEOTIDE SEQUENCE [LARGE SCALE GENOMIC DNA]</scope>
    <source>
        <strain evidence="3">JCM 17441</strain>
    </source>
</reference>
<keyword evidence="3" id="KW-1185">Reference proteome</keyword>
<feature type="transmembrane region" description="Helical" evidence="1">
    <location>
        <begin position="851"/>
        <end position="875"/>
    </location>
</feature>
<keyword evidence="1" id="KW-0472">Membrane</keyword>
<keyword evidence="1" id="KW-0812">Transmembrane</keyword>
<organism evidence="2 3">
    <name type="scientific">Dactylosporangium darangshiense</name>
    <dbReference type="NCBI Taxonomy" id="579108"/>
    <lineage>
        <taxon>Bacteria</taxon>
        <taxon>Bacillati</taxon>
        <taxon>Actinomycetota</taxon>
        <taxon>Actinomycetes</taxon>
        <taxon>Micromonosporales</taxon>
        <taxon>Micromonosporaceae</taxon>
        <taxon>Dactylosporangium</taxon>
    </lineage>
</organism>
<evidence type="ECO:0000313" key="3">
    <source>
        <dbReference type="Proteomes" id="UP001500620"/>
    </source>
</evidence>
<evidence type="ECO:0008006" key="4">
    <source>
        <dbReference type="Google" id="ProtNLM"/>
    </source>
</evidence>
<proteinExistence type="predicted"/>
<gene>
    <name evidence="2" type="ORF">GCM10022255_075130</name>
</gene>
<feature type="transmembrane region" description="Helical" evidence="1">
    <location>
        <begin position="940"/>
        <end position="961"/>
    </location>
</feature>
<feature type="transmembrane region" description="Helical" evidence="1">
    <location>
        <begin position="287"/>
        <end position="307"/>
    </location>
</feature>
<comment type="caution">
    <text evidence="2">The sequence shown here is derived from an EMBL/GenBank/DDBJ whole genome shotgun (WGS) entry which is preliminary data.</text>
</comment>
<protein>
    <recommendedName>
        <fullName evidence="4">FtsX-like permease family protein</fullName>
    </recommendedName>
</protein>
<feature type="transmembrane region" description="Helical" evidence="1">
    <location>
        <begin position="896"/>
        <end position="920"/>
    </location>
</feature>
<accession>A0ABP8DJI6</accession>
<dbReference type="Proteomes" id="UP001500620">
    <property type="component" value="Unassembled WGS sequence"/>
</dbReference>
<keyword evidence="1" id="KW-1133">Transmembrane helix</keyword>
<feature type="transmembrane region" description="Helical" evidence="1">
    <location>
        <begin position="328"/>
        <end position="349"/>
    </location>
</feature>
<evidence type="ECO:0000313" key="2">
    <source>
        <dbReference type="EMBL" id="GAA4257624.1"/>
    </source>
</evidence>
<name>A0ABP8DJI6_9ACTN</name>
<feature type="transmembrane region" description="Helical" evidence="1">
    <location>
        <begin position="488"/>
        <end position="505"/>
    </location>
</feature>
<dbReference type="RefSeq" id="WP_345134604.1">
    <property type="nucleotide sequence ID" value="NZ_BAABAT010000028.1"/>
</dbReference>
<sequence>MIGLLWDMVRGRRGQFVLTLILAALATAAAVASPAYLGTVEEQIVAGHLAAASTVERTVELGATVPRLDVGFEQSATPRLAGPGLTQVFSAEITMIPAGPEKVPPADSRRVGYRQDLCDHVVVVAGRCLMGAMEVVVNERAATGHGVRLGDALDLNAGAYIGGEKIYRPSGDPARLTVVGIVRARDSTEPYWCGTVADAAGDDKGGVPFYVSRATLNAIDHPDEEQHIAAYFGPDGITVASLPALRAWLAAAGVQQDGSPALGTRLPDLLAEIEADVAQARATAPVAALPLAALSWALVVFAAAAAARARRQELGVVALRGVTGARRGWFAAAETALAVLVGAPIGYLTVAVLSGRYADPLMLAAAAVTAAGALVVAVAAQLRSAGRPVADLLRETDRRSGHWRSLTLEILVVVLAVVSVAQVQARGGTLSGVALLAPPLVMLAVGLLAARLVGPLAARIAGLALHRGRLVTALSATRLARQPTGRRLLALLVVAFGLLGFAATATDVSAATVDRGADLAAGAPTVLTVRDTTRSALLAATRAVDPDGKFAMAAVPVPAMSEGAPPALAVDSARLPAVAIWHPDYAALPLHDLAARLQAVPESETIRLRGTTLHVELTLGDPTTVATTLYAVLAPDSGGPAVALGFGALVAGRHTYEAHDPSCAAGCRLVALKVGITTAVGPDCRLTVHRLDADGTPVDLARHWEAAPAAKAVATADGLALTLPSTGRSNAGTVRPLDLTVPMPVLSTGPLPPDGAFGLFDGFAATAAVAAPLRAVPGVGQRGALVDLERADLLSTDSGAVDEGQVWLAAGAPATVESDLAAHGLTVVSRHTVSDERAARGRRGAPLALRFFLVAGALAALLGAAGTVVVAAASTDAYGTLRTQGVPRRVTARADAATALGIVAAGVVAGLLAALVAWATVGLFLPSLSIDAPLPSLDPLWMVLAAGAALAVIAVAAQLAIRLRASRRKARPGVS</sequence>
<feature type="transmembrane region" description="Helical" evidence="1">
    <location>
        <begin position="403"/>
        <end position="423"/>
    </location>
</feature>
<dbReference type="EMBL" id="BAABAT010000028">
    <property type="protein sequence ID" value="GAA4257624.1"/>
    <property type="molecule type" value="Genomic_DNA"/>
</dbReference>
<evidence type="ECO:0000256" key="1">
    <source>
        <dbReference type="SAM" id="Phobius"/>
    </source>
</evidence>